<feature type="region of interest" description="Disordered" evidence="1">
    <location>
        <begin position="1"/>
        <end position="69"/>
    </location>
</feature>
<evidence type="ECO:0000259" key="2">
    <source>
        <dbReference type="Pfam" id="PF00534"/>
    </source>
</evidence>
<dbReference type="InterPro" id="IPR001296">
    <property type="entry name" value="Glyco_trans_1"/>
</dbReference>
<organism evidence="3 4">
    <name type="scientific">Rhodophyticola porphyridii</name>
    <dbReference type="NCBI Taxonomy" id="1852017"/>
    <lineage>
        <taxon>Bacteria</taxon>
        <taxon>Pseudomonadati</taxon>
        <taxon>Pseudomonadota</taxon>
        <taxon>Alphaproteobacteria</taxon>
        <taxon>Rhodobacterales</taxon>
        <taxon>Roseobacteraceae</taxon>
        <taxon>Rhodophyticola</taxon>
    </lineage>
</organism>
<sequence length="875" mass="98217">MGFEKRGAANGSGTPKQGTPELGSIGSVAVPRAREASRAREEDRMPVSSVRSLPGATPAPTERQPPYSGNIDYFSAGKLHGWVVRTNARESRPMVGLFIGDRALIRQLASKPRSDVKEAGIGDGYCGFELPVDDAAYALAKRFGYQVSVRVLDDPQFEIGTYTLPKPLFGGLDRNSPMIDHCRMLLSDELTLMAKLLARVDRPVTWPKLGKHALLFDKGRLIPESDAAPDTDTRLPAYLDYVKHRLHKNRDFDTDGTPEDRDHFLHWYLTGYGTIRRGLRTPLPHDVIDYLNAPFVIGGQKHTLTRAMWWRIVDDGTKLKSLDLSDSAAFLDLLYWWAEKEAPRLSVEDCLVPARHADLLRMVPTARKDDAFPLSNFMVRLQEDRSSFQFLDPTEEEDRKLFTLCMVLCSASRPDLLRYVPAGSLRRIFARQGETPSIFETFYQAMTLQDDPVSISHDMFAALIRLRGYDLQSHQFLARTETGDRLHAAALPIAADAERVDVQLIGPFEKASGLGQATRLSAEIMSRTGLRVNCVDFGLDNPAPEGFSKVGKMSDWKKARINLLHLNAESIPLAFAYGPDVFSDSYNIGYFYWELDTPALCHYLGMELLDEIWVSTEFGVSIYRPETAQPVVNVGMCFEELSAVDKDAARRNLVQQLQLPDDAFLSLVAFDSFSFVQRKNPLGVLAAFQKAFRGIDTAHLIIKTQNRDHVSDPMQERIWKRADAMIAADPRIHVINETLTYEALVDLKAASDCYISLHKSEGWGFGMIEAMNLKVPVVCTGYSGNMDFCSEQTAWLVDYKDSYLVEGDYIFVRAGQKWADPDIDDAAAQLIALYRNPRERAAKVEAAFANVRQNFSADAIARRYEARLQEILKTL</sequence>
<evidence type="ECO:0000313" key="3">
    <source>
        <dbReference type="EMBL" id="RMA43525.1"/>
    </source>
</evidence>
<dbReference type="PANTHER" id="PTHR46656">
    <property type="entry name" value="PUTATIVE-RELATED"/>
    <property type="match status" value="1"/>
</dbReference>
<evidence type="ECO:0000256" key="1">
    <source>
        <dbReference type="SAM" id="MobiDB-lite"/>
    </source>
</evidence>
<protein>
    <submittedName>
        <fullName evidence="3">Glycosyltransferase family 1 protein</fullName>
    </submittedName>
</protein>
<accession>A0A3L9Y7R3</accession>
<dbReference type="EMBL" id="RCNT01000001">
    <property type="protein sequence ID" value="RMA43525.1"/>
    <property type="molecule type" value="Genomic_DNA"/>
</dbReference>
<dbReference type="Gene3D" id="3.40.50.2000">
    <property type="entry name" value="Glycogen Phosphorylase B"/>
    <property type="match status" value="1"/>
</dbReference>
<dbReference type="Pfam" id="PF00534">
    <property type="entry name" value="Glycos_transf_1"/>
    <property type="match status" value="1"/>
</dbReference>
<dbReference type="Proteomes" id="UP000281343">
    <property type="component" value="Unassembled WGS sequence"/>
</dbReference>
<dbReference type="PANTHER" id="PTHR46656:SF3">
    <property type="entry name" value="PUTATIVE-RELATED"/>
    <property type="match status" value="1"/>
</dbReference>
<dbReference type="GO" id="GO:0016757">
    <property type="term" value="F:glycosyltransferase activity"/>
    <property type="evidence" value="ECO:0007669"/>
    <property type="project" value="InterPro"/>
</dbReference>
<gene>
    <name evidence="3" type="ORF">D9R08_00840</name>
</gene>
<comment type="caution">
    <text evidence="3">The sequence shown here is derived from an EMBL/GenBank/DDBJ whole genome shotgun (WGS) entry which is preliminary data.</text>
</comment>
<dbReference type="AlphaFoldDB" id="A0A3L9Y7R3"/>
<feature type="domain" description="Glycosyl transferase family 1" evidence="2">
    <location>
        <begin position="677"/>
        <end position="800"/>
    </location>
</feature>
<keyword evidence="3" id="KW-0808">Transferase</keyword>
<dbReference type="RefSeq" id="WP_121896118.1">
    <property type="nucleotide sequence ID" value="NZ_RCNT01000001.1"/>
</dbReference>
<reference evidence="3 4" key="1">
    <citation type="submission" date="2018-10" db="EMBL/GenBank/DDBJ databases">
        <authorList>
            <person name="Jung H.S."/>
            <person name="Jeon C.O."/>
        </authorList>
    </citation>
    <scope>NUCLEOTIDE SEQUENCE [LARGE SCALE GENOMIC DNA]</scope>
    <source>
        <strain evidence="3 4">MA-7-27</strain>
    </source>
</reference>
<feature type="compositionally biased region" description="Basic and acidic residues" evidence="1">
    <location>
        <begin position="32"/>
        <end position="45"/>
    </location>
</feature>
<keyword evidence="4" id="KW-1185">Reference proteome</keyword>
<proteinExistence type="predicted"/>
<dbReference type="SUPFAM" id="SSF53756">
    <property type="entry name" value="UDP-Glycosyltransferase/glycogen phosphorylase"/>
    <property type="match status" value="1"/>
</dbReference>
<name>A0A3L9Y7R3_9RHOB</name>
<dbReference type="OrthoDB" id="118340at2"/>
<evidence type="ECO:0000313" key="4">
    <source>
        <dbReference type="Proteomes" id="UP000281343"/>
    </source>
</evidence>